<dbReference type="AlphaFoldDB" id="A0A365Y2S3"/>
<protein>
    <submittedName>
        <fullName evidence="2">Uncharacterized protein</fullName>
    </submittedName>
</protein>
<dbReference type="EMBL" id="QFFJ01000001">
    <property type="protein sequence ID" value="RBL92897.1"/>
    <property type="molecule type" value="Genomic_DNA"/>
</dbReference>
<keyword evidence="1" id="KW-0812">Transmembrane</keyword>
<feature type="transmembrane region" description="Helical" evidence="1">
    <location>
        <begin position="589"/>
        <end position="613"/>
    </location>
</feature>
<name>A0A365Y2S3_9BACT</name>
<evidence type="ECO:0000313" key="3">
    <source>
        <dbReference type="Proteomes" id="UP000253410"/>
    </source>
</evidence>
<keyword evidence="1" id="KW-0472">Membrane</keyword>
<keyword evidence="3" id="KW-1185">Reference proteome</keyword>
<gene>
    <name evidence="2" type="ORF">DF182_10060</name>
</gene>
<reference evidence="2 3" key="1">
    <citation type="submission" date="2018-05" db="EMBL/GenBank/DDBJ databases">
        <title>Chitinophaga sp. K3CV102501T nov., isolated from isolated from a monsoon evergreen broad-leaved forest soil.</title>
        <authorList>
            <person name="Lv Y."/>
        </authorList>
    </citation>
    <scope>NUCLEOTIDE SEQUENCE [LARGE SCALE GENOMIC DNA]</scope>
    <source>
        <strain evidence="2 3">GDMCC 1.1325</strain>
    </source>
</reference>
<keyword evidence="1" id="KW-1133">Transmembrane helix</keyword>
<comment type="caution">
    <text evidence="2">The sequence shown here is derived from an EMBL/GenBank/DDBJ whole genome shotgun (WGS) entry which is preliminary data.</text>
</comment>
<evidence type="ECO:0000256" key="1">
    <source>
        <dbReference type="SAM" id="Phobius"/>
    </source>
</evidence>
<feature type="transmembrane region" description="Helical" evidence="1">
    <location>
        <begin position="502"/>
        <end position="522"/>
    </location>
</feature>
<sequence>MYAQRNPVQYDYYKTIIGRIDPYNDINYYRFSNGRSKIFMNVYEADQHFIDSNTLIFQRTPSRLLIEYSKQNNNEWQLFWQIKNNIPITASMIDTLYLDSLAQKQGPNWVIPYQLHFENSYIQYIKFPGEGLPDKSPHTSNRNHPKILFQKPVTFKQCTFTSLYFRNVIFNDDVTFLNNFTFGRFSNGVIFDNTLFNKKSRIINDYISQITHFPLADDQQITQIRNKVFTWAEKVFSNFFSDPFSGLRTQPAYKANPNCIFYNEAVIYNNNPYYSFDFSGVTFKGRTYITTFFRDQSRLKYDDSQAEDAPEIDLAPASNMKFPICNMSFNSANFSHMTSFNNQYVNNIDLKDAFFSDTLMLFNTIIKDSSKTNNNFYYTHLSSGLNIILNPSNFNLSGFNINPVSIGELNFMYCQTNSAISMRSKAFLENANSFYDKVIDDIKFTYSRNQDLVNELENKYRHEQLGFKIVYLCHNPSVKNLLELYRIIFLELAVGNGYRGGVNFLTCCFLIIIFFTFSYYFLFRKTFIEYIDAENEEKNERTNKSKKRKRSSYDPKDHIKNFLKCLWKSFHIFWGYKFNGTYFSFPTPLLILVIMEWLMGFLMILIFMVYIAANYPFIRNLLGL</sequence>
<dbReference type="Proteomes" id="UP000253410">
    <property type="component" value="Unassembled WGS sequence"/>
</dbReference>
<evidence type="ECO:0000313" key="2">
    <source>
        <dbReference type="EMBL" id="RBL92897.1"/>
    </source>
</evidence>
<proteinExistence type="predicted"/>
<accession>A0A365Y2S3</accession>
<organism evidence="2 3">
    <name type="scientific">Chitinophaga flava</name>
    <dbReference type="NCBI Taxonomy" id="2259036"/>
    <lineage>
        <taxon>Bacteria</taxon>
        <taxon>Pseudomonadati</taxon>
        <taxon>Bacteroidota</taxon>
        <taxon>Chitinophagia</taxon>
        <taxon>Chitinophagales</taxon>
        <taxon>Chitinophagaceae</taxon>
        <taxon>Chitinophaga</taxon>
    </lineage>
</organism>